<dbReference type="InterPro" id="IPR001810">
    <property type="entry name" value="F-box_dom"/>
</dbReference>
<dbReference type="SUPFAM" id="SSF81383">
    <property type="entry name" value="F-box domain"/>
    <property type="match status" value="1"/>
</dbReference>
<dbReference type="Pfam" id="PF00646">
    <property type="entry name" value="F-box"/>
    <property type="match status" value="1"/>
</dbReference>
<comment type="caution">
    <text evidence="3">The sequence shown here is derived from an EMBL/GenBank/DDBJ whole genome shotgun (WGS) entry which is preliminary data.</text>
</comment>
<evidence type="ECO:0000313" key="4">
    <source>
        <dbReference type="Proteomes" id="UP000467841"/>
    </source>
</evidence>
<dbReference type="Gene3D" id="1.20.1280.50">
    <property type="match status" value="1"/>
</dbReference>
<keyword evidence="4" id="KW-1185">Reference proteome</keyword>
<reference evidence="3" key="1">
    <citation type="submission" date="2020-01" db="EMBL/GenBank/DDBJ databases">
        <authorList>
            <person name="Mishra B."/>
        </authorList>
    </citation>
    <scope>NUCLEOTIDE SEQUENCE [LARGE SCALE GENOMIC DNA]</scope>
</reference>
<evidence type="ECO:0000259" key="1">
    <source>
        <dbReference type="Pfam" id="PF00646"/>
    </source>
</evidence>
<dbReference type="SUPFAM" id="SSF82171">
    <property type="entry name" value="DPP6 N-terminal domain-like"/>
    <property type="match status" value="1"/>
</dbReference>
<sequence>MDSLSPSSDGPSWSKLHTDLLHMVFERLGFADFQRAKSVCSSWHSASRQSAPTNQIPWLILFPEKGKDQCLLFNPEEKDKIYRIQDLDVNFANSHCLAISGSWLFIRDPSYNFYILNLFTRERIHLPSVESQLGMLKIEQTTNDMFIAKLTDEDDRRDVNFYWPRFWIEEKTREYVVTLLIDFGGISFLIYSKKGDSFWKQIKLTKPYDVHLADVVCKDHKIYLYNWSRNVKVLDLSGDSPRQILETQGNYVWFFKMPQRVFPHLGDVWPIKKKHFVVTVTGEFLRVKSIVMSNSDVWTFCVYKMDSSNREWEKITSLGDEVILLDQGITVLANAIEGLNRNSIYFNGDPDAIGYRVWSEKDVLIYNIDTQEVERPHRSICSSIQSSYARWFVPNFSRK</sequence>
<feature type="domain" description="F-box" evidence="1">
    <location>
        <begin position="13"/>
        <end position="49"/>
    </location>
</feature>
<dbReference type="Pfam" id="PF03478">
    <property type="entry name" value="Beta-prop_KIB1-4"/>
    <property type="match status" value="1"/>
</dbReference>
<dbReference type="PANTHER" id="PTHR44259:SF22">
    <property type="entry name" value="F-BOX DOMAIN-CONTAINING PROTEIN"/>
    <property type="match status" value="1"/>
</dbReference>
<evidence type="ECO:0000259" key="2">
    <source>
        <dbReference type="Pfam" id="PF03478"/>
    </source>
</evidence>
<organism evidence="3 4">
    <name type="scientific">Microthlaspi erraticum</name>
    <dbReference type="NCBI Taxonomy" id="1685480"/>
    <lineage>
        <taxon>Eukaryota</taxon>
        <taxon>Viridiplantae</taxon>
        <taxon>Streptophyta</taxon>
        <taxon>Embryophyta</taxon>
        <taxon>Tracheophyta</taxon>
        <taxon>Spermatophyta</taxon>
        <taxon>Magnoliopsida</taxon>
        <taxon>eudicotyledons</taxon>
        <taxon>Gunneridae</taxon>
        <taxon>Pentapetalae</taxon>
        <taxon>rosids</taxon>
        <taxon>malvids</taxon>
        <taxon>Brassicales</taxon>
        <taxon>Brassicaceae</taxon>
        <taxon>Coluteocarpeae</taxon>
        <taxon>Microthlaspi</taxon>
    </lineage>
</organism>
<accession>A0A6D2J1G5</accession>
<protein>
    <recommendedName>
        <fullName evidence="5">F-box domain-containing protein</fullName>
    </recommendedName>
</protein>
<gene>
    <name evidence="3" type="ORF">MERR_LOCUS18270</name>
</gene>
<proteinExistence type="predicted"/>
<evidence type="ECO:0008006" key="5">
    <source>
        <dbReference type="Google" id="ProtNLM"/>
    </source>
</evidence>
<dbReference type="OrthoDB" id="642536at2759"/>
<feature type="domain" description="KIB1-4 beta-propeller" evidence="2">
    <location>
        <begin position="72"/>
        <end position="367"/>
    </location>
</feature>
<dbReference type="EMBL" id="CACVBM020001101">
    <property type="protein sequence ID" value="CAA7031035.1"/>
    <property type="molecule type" value="Genomic_DNA"/>
</dbReference>
<dbReference type="PANTHER" id="PTHR44259">
    <property type="entry name" value="OS07G0183000 PROTEIN-RELATED"/>
    <property type="match status" value="1"/>
</dbReference>
<dbReference type="InterPro" id="IPR005174">
    <property type="entry name" value="KIB1-4_b-propeller"/>
</dbReference>
<evidence type="ECO:0000313" key="3">
    <source>
        <dbReference type="EMBL" id="CAA7031035.1"/>
    </source>
</evidence>
<dbReference type="AlphaFoldDB" id="A0A6D2J1G5"/>
<dbReference type="InterPro" id="IPR036047">
    <property type="entry name" value="F-box-like_dom_sf"/>
</dbReference>
<dbReference type="Proteomes" id="UP000467841">
    <property type="component" value="Unassembled WGS sequence"/>
</dbReference>
<dbReference type="InterPro" id="IPR050942">
    <property type="entry name" value="F-box_BR-signaling"/>
</dbReference>
<name>A0A6D2J1G5_9BRAS</name>